<proteinExistence type="predicted"/>
<keyword evidence="3" id="KW-1185">Reference proteome</keyword>
<dbReference type="AlphaFoldDB" id="A0A4E0R8N8"/>
<dbReference type="SMART" id="SM00367">
    <property type="entry name" value="LRR_CC"/>
    <property type="match status" value="11"/>
</dbReference>
<keyword evidence="2" id="KW-0418">Kinase</keyword>
<dbReference type="Gene3D" id="3.80.10.10">
    <property type="entry name" value="Ribonuclease Inhibitor"/>
    <property type="match status" value="3"/>
</dbReference>
<dbReference type="Proteomes" id="UP000230066">
    <property type="component" value="Unassembled WGS sequence"/>
</dbReference>
<dbReference type="Pfam" id="PF13516">
    <property type="entry name" value="LRR_6"/>
    <property type="match status" value="1"/>
</dbReference>
<dbReference type="InterPro" id="IPR001611">
    <property type="entry name" value="Leu-rich_rpt"/>
</dbReference>
<feature type="domain" description="F-box/LRR-repeat protein 15-like leucin rich repeat" evidence="1">
    <location>
        <begin position="513"/>
        <end position="684"/>
    </location>
</feature>
<comment type="caution">
    <text evidence="2">The sequence shown here is derived from an EMBL/GenBank/DDBJ whole genome shotgun (WGS) entry which is preliminary data.</text>
</comment>
<evidence type="ECO:0000259" key="1">
    <source>
        <dbReference type="Pfam" id="PF25372"/>
    </source>
</evidence>
<evidence type="ECO:0000313" key="3">
    <source>
        <dbReference type="Proteomes" id="UP000230066"/>
    </source>
</evidence>
<dbReference type="EMBL" id="JXXN02002252">
    <property type="protein sequence ID" value="THD23245.1"/>
    <property type="molecule type" value="Genomic_DNA"/>
</dbReference>
<dbReference type="GO" id="GO:0016301">
    <property type="term" value="F:kinase activity"/>
    <property type="evidence" value="ECO:0007669"/>
    <property type="project" value="UniProtKB-KW"/>
</dbReference>
<gene>
    <name evidence="2" type="ORF">D915_006233</name>
</gene>
<dbReference type="InterPro" id="IPR057207">
    <property type="entry name" value="FBXL15_LRR"/>
</dbReference>
<reference evidence="2" key="1">
    <citation type="submission" date="2019-03" db="EMBL/GenBank/DDBJ databases">
        <title>Improved annotation for the trematode Fasciola hepatica.</title>
        <authorList>
            <person name="Choi Y.-J."/>
            <person name="Martin J."/>
            <person name="Mitreva M."/>
        </authorList>
    </citation>
    <scope>NUCLEOTIDE SEQUENCE [LARGE SCALE GENOMIC DNA]</scope>
</reference>
<dbReference type="GO" id="GO:0031146">
    <property type="term" value="P:SCF-dependent proteasomal ubiquitin-dependent protein catabolic process"/>
    <property type="evidence" value="ECO:0007669"/>
    <property type="project" value="TreeGrafter"/>
</dbReference>
<sequence length="738" mass="83512">MFIKARKAFNGTISHKCFHAWKFFRALTIVRRAFKQKLNYVARQHWLMRKKVRIFRSWNEWNRVVRGRYEVATNLLCNVRNELIARVSIRIWRAIARDVQRARSHHAKVERESQQLDKLSATQLESKYTGDIFKVRDRPQDRVGYLPEVLQEKNDNLFSNRLDDVLLGRLLRRRRICLRQINLHECSNLTCHGFRLLAACSNLQDINLSRCLGLTDDAVRLIVESCPLLLYLNLSHTLIFDQAIRHLAFQAKHLLYLSIAYCLNLSPECSTYFKQLTAFQILIYLDLSGCEQIGPICLQDIFKSLPKVRHWILNSLPWMTDTELKMLGDSCQVVETVELLNCVPPKLIPASLSAGLRTAADSLKPELVKRSFTTPGVIGKQRMDRSRPGRITDTGLLGLCGRGLKRFLASGLPYVDGSGFQSLNPNPDLPRRTSNTRLQRLAPVTSGPAATSNERNALTQFTVTDCPRLSERTLNHLQQSPYLTVLNLSGNRQLGDAGVKIISDSAYVGCLRELYLTGCDRLTDRAVHMIDQRFSQLAYLSLAGCPLLTDVTLTVLAQLRRLWQLNLSETKLGDKGLAALGSIPKLSELKVSECTGISDHGLQRFAKDGTHVTHIDLSFCHSLTDNGIKTMAFCCRFMVHLNLAGCSQITDMGIQYLSGVCQYLRSLNLSGCVLLSSTSLVYLKKGCKLLEHLILLYCKGIKSRDIGRHTQYIKTVDFSSKDPPEKYVPKQKTFVVDS</sequence>
<organism evidence="2 3">
    <name type="scientific">Fasciola hepatica</name>
    <name type="common">Liver fluke</name>
    <dbReference type="NCBI Taxonomy" id="6192"/>
    <lineage>
        <taxon>Eukaryota</taxon>
        <taxon>Metazoa</taxon>
        <taxon>Spiralia</taxon>
        <taxon>Lophotrochozoa</taxon>
        <taxon>Platyhelminthes</taxon>
        <taxon>Trematoda</taxon>
        <taxon>Digenea</taxon>
        <taxon>Plagiorchiida</taxon>
        <taxon>Echinostomata</taxon>
        <taxon>Echinostomatoidea</taxon>
        <taxon>Fasciolidae</taxon>
        <taxon>Fasciola</taxon>
    </lineage>
</organism>
<dbReference type="PANTHER" id="PTHR13318">
    <property type="entry name" value="PARTNER OF PAIRED, ISOFORM B-RELATED"/>
    <property type="match status" value="1"/>
</dbReference>
<dbReference type="GO" id="GO:0019005">
    <property type="term" value="C:SCF ubiquitin ligase complex"/>
    <property type="evidence" value="ECO:0007669"/>
    <property type="project" value="TreeGrafter"/>
</dbReference>
<dbReference type="SUPFAM" id="SSF52047">
    <property type="entry name" value="RNI-like"/>
    <property type="match status" value="2"/>
</dbReference>
<protein>
    <submittedName>
        <fullName evidence="2">Adenylate kinase</fullName>
    </submittedName>
</protein>
<dbReference type="Pfam" id="PF25372">
    <property type="entry name" value="DUF7885"/>
    <property type="match status" value="1"/>
</dbReference>
<keyword evidence="2" id="KW-0808">Transferase</keyword>
<dbReference type="InterPro" id="IPR006553">
    <property type="entry name" value="Leu-rich_rpt_Cys-con_subtyp"/>
</dbReference>
<name>A0A4E0R8N8_FASHE</name>
<accession>A0A4E0R8N8</accession>
<evidence type="ECO:0000313" key="2">
    <source>
        <dbReference type="EMBL" id="THD23245.1"/>
    </source>
</evidence>
<dbReference type="InterPro" id="IPR032675">
    <property type="entry name" value="LRR_dom_sf"/>
</dbReference>